<evidence type="ECO:0000313" key="2">
    <source>
        <dbReference type="EMBL" id="EUD12061.1"/>
    </source>
</evidence>
<dbReference type="Pfam" id="PF07362">
    <property type="entry name" value="CcdA"/>
    <property type="match status" value="1"/>
</dbReference>
<evidence type="ECO:0000256" key="1">
    <source>
        <dbReference type="ARBA" id="ARBA00022649"/>
    </source>
</evidence>
<dbReference type="RefSeq" id="WP_036960564.1">
    <property type="nucleotide sequence ID" value="NZ_JALD01000028.1"/>
</dbReference>
<evidence type="ECO:0000313" key="3">
    <source>
        <dbReference type="Proteomes" id="UP000022311"/>
    </source>
</evidence>
<dbReference type="Proteomes" id="UP000022311">
    <property type="component" value="Unassembled WGS sequence"/>
</dbReference>
<protein>
    <submittedName>
        <fullName evidence="2">Post-segregation antitoxin CcdA</fullName>
    </submittedName>
</protein>
<reference evidence="2 3" key="1">
    <citation type="submission" date="2014-01" db="EMBL/GenBank/DDBJ databases">
        <authorList>
            <person name="Durkin A.S."/>
            <person name="McCorrison J."/>
            <person name="Torralba M."/>
            <person name="Gillis M."/>
            <person name="Haft D.H."/>
            <person name="Methe B."/>
            <person name="Sutton G."/>
            <person name="Nelson K.E."/>
        </authorList>
    </citation>
    <scope>NUCLEOTIDE SEQUENCE [LARGE SCALE GENOMIC DNA]</scope>
    <source>
        <strain evidence="2 3">205/92</strain>
    </source>
</reference>
<name>A0AAV3M893_9GAMM</name>
<dbReference type="AlphaFoldDB" id="A0AAV3M893"/>
<gene>
    <name evidence="2" type="ORF">HMPREF1563_1406</name>
</gene>
<keyword evidence="1" id="KW-1277">Toxin-antitoxin system</keyword>
<proteinExistence type="predicted"/>
<organism evidence="2 3">
    <name type="scientific">Providencia alcalifaciens 205/92</name>
    <dbReference type="NCBI Taxonomy" id="1256988"/>
    <lineage>
        <taxon>Bacteria</taxon>
        <taxon>Pseudomonadati</taxon>
        <taxon>Pseudomonadota</taxon>
        <taxon>Gammaproteobacteria</taxon>
        <taxon>Enterobacterales</taxon>
        <taxon>Morganellaceae</taxon>
        <taxon>Providencia</taxon>
    </lineage>
</organism>
<accession>A0AAV3M893</accession>
<comment type="caution">
    <text evidence="2">The sequence shown here is derived from an EMBL/GenBank/DDBJ whole genome shotgun (WGS) entry which is preliminary data.</text>
</comment>
<dbReference type="InterPro" id="IPR009956">
    <property type="entry name" value="Post-segregation_anti-tox_CcdA"/>
</dbReference>
<sequence>MTVTNKMKKTVSVTVSPEFYEQARKANLNFSLVLSNALLAELKKLEALKWKADNQDGFQELNRISKEYGIFSEEYKAL</sequence>
<dbReference type="EMBL" id="JALD01000028">
    <property type="protein sequence ID" value="EUD12061.1"/>
    <property type="molecule type" value="Genomic_DNA"/>
</dbReference>